<keyword evidence="2" id="KW-1185">Reference proteome</keyword>
<name>A0ACB8D8D8_DERSI</name>
<reference evidence="1" key="1">
    <citation type="submission" date="2020-05" db="EMBL/GenBank/DDBJ databases">
        <title>Large-scale comparative analyses of tick genomes elucidate their genetic diversity and vector capacities.</title>
        <authorList>
            <person name="Jia N."/>
            <person name="Wang J."/>
            <person name="Shi W."/>
            <person name="Du L."/>
            <person name="Sun Y."/>
            <person name="Zhan W."/>
            <person name="Jiang J."/>
            <person name="Wang Q."/>
            <person name="Zhang B."/>
            <person name="Ji P."/>
            <person name="Sakyi L.B."/>
            <person name="Cui X."/>
            <person name="Yuan T."/>
            <person name="Jiang B."/>
            <person name="Yang W."/>
            <person name="Lam T.T.-Y."/>
            <person name="Chang Q."/>
            <person name="Ding S."/>
            <person name="Wang X."/>
            <person name="Zhu J."/>
            <person name="Ruan X."/>
            <person name="Zhao L."/>
            <person name="Wei J."/>
            <person name="Que T."/>
            <person name="Du C."/>
            <person name="Cheng J."/>
            <person name="Dai P."/>
            <person name="Han X."/>
            <person name="Huang E."/>
            <person name="Gao Y."/>
            <person name="Liu J."/>
            <person name="Shao H."/>
            <person name="Ye R."/>
            <person name="Li L."/>
            <person name="Wei W."/>
            <person name="Wang X."/>
            <person name="Wang C."/>
            <person name="Yang T."/>
            <person name="Huo Q."/>
            <person name="Li W."/>
            <person name="Guo W."/>
            <person name="Chen H."/>
            <person name="Zhou L."/>
            <person name="Ni X."/>
            <person name="Tian J."/>
            <person name="Zhou Y."/>
            <person name="Sheng Y."/>
            <person name="Liu T."/>
            <person name="Pan Y."/>
            <person name="Xia L."/>
            <person name="Li J."/>
            <person name="Zhao F."/>
            <person name="Cao W."/>
        </authorList>
    </citation>
    <scope>NUCLEOTIDE SEQUENCE</scope>
    <source>
        <strain evidence="1">Dsil-2018</strain>
    </source>
</reference>
<comment type="caution">
    <text evidence="1">The sequence shown here is derived from an EMBL/GenBank/DDBJ whole genome shotgun (WGS) entry which is preliminary data.</text>
</comment>
<evidence type="ECO:0000313" key="2">
    <source>
        <dbReference type="Proteomes" id="UP000821865"/>
    </source>
</evidence>
<accession>A0ACB8D8D8</accession>
<gene>
    <name evidence="1" type="ORF">HPB49_022600</name>
</gene>
<proteinExistence type="predicted"/>
<dbReference type="EMBL" id="CM023472">
    <property type="protein sequence ID" value="KAH7960730.1"/>
    <property type="molecule type" value="Genomic_DNA"/>
</dbReference>
<sequence>MTVDMARLLGDAVAASRIKGHNEPSFEPKDLYSMMLRVLQGFYLVRQEVHERALAHLDIDREATEKEQNRHVWGT</sequence>
<evidence type="ECO:0000313" key="1">
    <source>
        <dbReference type="EMBL" id="KAH7960730.1"/>
    </source>
</evidence>
<organism evidence="1 2">
    <name type="scientific">Dermacentor silvarum</name>
    <name type="common">Tick</name>
    <dbReference type="NCBI Taxonomy" id="543639"/>
    <lineage>
        <taxon>Eukaryota</taxon>
        <taxon>Metazoa</taxon>
        <taxon>Ecdysozoa</taxon>
        <taxon>Arthropoda</taxon>
        <taxon>Chelicerata</taxon>
        <taxon>Arachnida</taxon>
        <taxon>Acari</taxon>
        <taxon>Parasitiformes</taxon>
        <taxon>Ixodida</taxon>
        <taxon>Ixodoidea</taxon>
        <taxon>Ixodidae</taxon>
        <taxon>Rhipicephalinae</taxon>
        <taxon>Dermacentor</taxon>
    </lineage>
</organism>
<protein>
    <submittedName>
        <fullName evidence="1">Uncharacterized protein</fullName>
    </submittedName>
</protein>
<dbReference type="Proteomes" id="UP000821865">
    <property type="component" value="Chromosome 3"/>
</dbReference>